<gene>
    <name evidence="7" type="ORF">EDC18_10874</name>
</gene>
<keyword evidence="4 5" id="KW-0472">Membrane</keyword>
<evidence type="ECO:0000256" key="4">
    <source>
        <dbReference type="ARBA" id="ARBA00023136"/>
    </source>
</evidence>
<evidence type="ECO:0000256" key="3">
    <source>
        <dbReference type="ARBA" id="ARBA00022989"/>
    </source>
</evidence>
<keyword evidence="3 5" id="KW-1133">Transmembrane helix</keyword>
<accession>A0A4R3MI96</accession>
<dbReference type="OrthoDB" id="2184374at2"/>
<evidence type="ECO:0000256" key="2">
    <source>
        <dbReference type="ARBA" id="ARBA00022692"/>
    </source>
</evidence>
<sequence>MLVKRIVAELMDIVILFLLLMGILYGIATIEFLGSFEYSILNTLALFSVVIICVSAPILLQYLFWKEGRSIGKTYVGLVVIDLQTNKPAGFSTMLVRETFSKWISCWVMCIPVFFGKKGVHESATRTEVRLYTKSK</sequence>
<dbReference type="EMBL" id="SMAL01000008">
    <property type="protein sequence ID" value="TCT13838.1"/>
    <property type="molecule type" value="Genomic_DNA"/>
</dbReference>
<dbReference type="GO" id="GO:0016020">
    <property type="term" value="C:membrane"/>
    <property type="evidence" value="ECO:0007669"/>
    <property type="project" value="UniProtKB-SubCell"/>
</dbReference>
<dbReference type="AlphaFoldDB" id="A0A4R3MI96"/>
<evidence type="ECO:0000313" key="8">
    <source>
        <dbReference type="Proteomes" id="UP000294902"/>
    </source>
</evidence>
<organism evidence="7 8">
    <name type="scientific">Natranaerovirga pectinivora</name>
    <dbReference type="NCBI Taxonomy" id="682400"/>
    <lineage>
        <taxon>Bacteria</taxon>
        <taxon>Bacillati</taxon>
        <taxon>Bacillota</taxon>
        <taxon>Clostridia</taxon>
        <taxon>Lachnospirales</taxon>
        <taxon>Natranaerovirgaceae</taxon>
        <taxon>Natranaerovirga</taxon>
    </lineage>
</organism>
<keyword evidence="8" id="KW-1185">Reference proteome</keyword>
<proteinExistence type="predicted"/>
<dbReference type="RefSeq" id="WP_132253251.1">
    <property type="nucleotide sequence ID" value="NZ_SMAL01000008.1"/>
</dbReference>
<evidence type="ECO:0000259" key="6">
    <source>
        <dbReference type="Pfam" id="PF06271"/>
    </source>
</evidence>
<feature type="transmembrane region" description="Helical" evidence="5">
    <location>
        <begin position="7"/>
        <end position="28"/>
    </location>
</feature>
<evidence type="ECO:0000256" key="5">
    <source>
        <dbReference type="SAM" id="Phobius"/>
    </source>
</evidence>
<keyword evidence="2 5" id="KW-0812">Transmembrane</keyword>
<dbReference type="InterPro" id="IPR010432">
    <property type="entry name" value="RDD"/>
</dbReference>
<feature type="transmembrane region" description="Helical" evidence="5">
    <location>
        <begin position="40"/>
        <end position="65"/>
    </location>
</feature>
<feature type="domain" description="RDD" evidence="6">
    <location>
        <begin position="2"/>
        <end position="103"/>
    </location>
</feature>
<dbReference type="Proteomes" id="UP000294902">
    <property type="component" value="Unassembled WGS sequence"/>
</dbReference>
<comment type="subcellular location">
    <subcellularLocation>
        <location evidence="1">Membrane</location>
        <topology evidence="1">Multi-pass membrane protein</topology>
    </subcellularLocation>
</comment>
<protein>
    <submittedName>
        <fullName evidence="7">RDD family protein</fullName>
    </submittedName>
</protein>
<dbReference type="Pfam" id="PF06271">
    <property type="entry name" value="RDD"/>
    <property type="match status" value="1"/>
</dbReference>
<comment type="caution">
    <text evidence="7">The sequence shown here is derived from an EMBL/GenBank/DDBJ whole genome shotgun (WGS) entry which is preliminary data.</text>
</comment>
<name>A0A4R3MI96_9FIRM</name>
<evidence type="ECO:0000313" key="7">
    <source>
        <dbReference type="EMBL" id="TCT13838.1"/>
    </source>
</evidence>
<reference evidence="7 8" key="1">
    <citation type="submission" date="2019-03" db="EMBL/GenBank/DDBJ databases">
        <title>Genomic Encyclopedia of Type Strains, Phase IV (KMG-IV): sequencing the most valuable type-strain genomes for metagenomic binning, comparative biology and taxonomic classification.</title>
        <authorList>
            <person name="Goeker M."/>
        </authorList>
    </citation>
    <scope>NUCLEOTIDE SEQUENCE [LARGE SCALE GENOMIC DNA]</scope>
    <source>
        <strain evidence="7 8">DSM 24629</strain>
    </source>
</reference>
<evidence type="ECO:0000256" key="1">
    <source>
        <dbReference type="ARBA" id="ARBA00004141"/>
    </source>
</evidence>